<protein>
    <recommendedName>
        <fullName evidence="2">HTH cro/C1-type domain-containing protein</fullName>
    </recommendedName>
</protein>
<gene>
    <name evidence="1" type="ORF">EZS27_001777</name>
</gene>
<proteinExistence type="predicted"/>
<accession>A0A5J4T0A3</accession>
<dbReference type="EMBL" id="SNRY01000021">
    <property type="protein sequence ID" value="KAA6350930.1"/>
    <property type="molecule type" value="Genomic_DNA"/>
</dbReference>
<dbReference type="AlphaFoldDB" id="A0A5J4T0A3"/>
<comment type="caution">
    <text evidence="1">The sequence shown here is derived from an EMBL/GenBank/DDBJ whole genome shotgun (WGS) entry which is preliminary data.</text>
</comment>
<name>A0A5J4T0A3_9ZZZZ</name>
<reference evidence="1" key="1">
    <citation type="submission" date="2019-03" db="EMBL/GenBank/DDBJ databases">
        <title>Single cell metagenomics reveals metabolic interactions within the superorganism composed of flagellate Streblomastix strix and complex community of Bacteroidetes bacteria on its surface.</title>
        <authorList>
            <person name="Treitli S.C."/>
            <person name="Kolisko M."/>
            <person name="Husnik F."/>
            <person name="Keeling P."/>
            <person name="Hampl V."/>
        </authorList>
    </citation>
    <scope>NUCLEOTIDE SEQUENCE</scope>
    <source>
        <strain evidence="1">STM</strain>
    </source>
</reference>
<evidence type="ECO:0008006" key="2">
    <source>
        <dbReference type="Google" id="ProtNLM"/>
    </source>
</evidence>
<sequence length="99" mass="11448">MLKIIRPEMLSIQRRFFDALDIMIDSGKTNGLLTFCKDHNLNRVKYSNIRTEMRNPHVAKATNYKVIDLDALAYLCKDFNVSSDWLLLGKGGMFKHGNR</sequence>
<evidence type="ECO:0000313" key="1">
    <source>
        <dbReference type="EMBL" id="KAA6350930.1"/>
    </source>
</evidence>
<organism evidence="1">
    <name type="scientific">termite gut metagenome</name>
    <dbReference type="NCBI Taxonomy" id="433724"/>
    <lineage>
        <taxon>unclassified sequences</taxon>
        <taxon>metagenomes</taxon>
        <taxon>organismal metagenomes</taxon>
    </lineage>
</organism>